<feature type="region of interest" description="Disordered" evidence="1">
    <location>
        <begin position="34"/>
        <end position="61"/>
    </location>
</feature>
<feature type="chain" id="PRO_5043620948" evidence="2">
    <location>
        <begin position="27"/>
        <end position="97"/>
    </location>
</feature>
<gene>
    <name evidence="3" type="ORF">M0R45_012502</name>
</gene>
<proteinExistence type="predicted"/>
<feature type="signal peptide" evidence="2">
    <location>
        <begin position="1"/>
        <end position="26"/>
    </location>
</feature>
<evidence type="ECO:0000256" key="1">
    <source>
        <dbReference type="SAM" id="MobiDB-lite"/>
    </source>
</evidence>
<reference evidence="3 4" key="1">
    <citation type="journal article" date="2023" name="G3 (Bethesda)">
        <title>A chromosome-length genome assembly and annotation of blackberry (Rubus argutus, cv. 'Hillquist').</title>
        <authorList>
            <person name="Bruna T."/>
            <person name="Aryal R."/>
            <person name="Dudchenko O."/>
            <person name="Sargent D.J."/>
            <person name="Mead D."/>
            <person name="Buti M."/>
            <person name="Cavallini A."/>
            <person name="Hytonen T."/>
            <person name="Andres J."/>
            <person name="Pham M."/>
            <person name="Weisz D."/>
            <person name="Mascagni F."/>
            <person name="Usai G."/>
            <person name="Natali L."/>
            <person name="Bassil N."/>
            <person name="Fernandez G.E."/>
            <person name="Lomsadze A."/>
            <person name="Armour M."/>
            <person name="Olukolu B."/>
            <person name="Poorten T."/>
            <person name="Britton C."/>
            <person name="Davik J."/>
            <person name="Ashrafi H."/>
            <person name="Aiden E.L."/>
            <person name="Borodovsky M."/>
            <person name="Worthington M."/>
        </authorList>
    </citation>
    <scope>NUCLEOTIDE SEQUENCE [LARGE SCALE GENOMIC DNA]</scope>
    <source>
        <strain evidence="3">PI 553951</strain>
    </source>
</reference>
<organism evidence="3 4">
    <name type="scientific">Rubus argutus</name>
    <name type="common">Southern blackberry</name>
    <dbReference type="NCBI Taxonomy" id="59490"/>
    <lineage>
        <taxon>Eukaryota</taxon>
        <taxon>Viridiplantae</taxon>
        <taxon>Streptophyta</taxon>
        <taxon>Embryophyta</taxon>
        <taxon>Tracheophyta</taxon>
        <taxon>Spermatophyta</taxon>
        <taxon>Magnoliopsida</taxon>
        <taxon>eudicotyledons</taxon>
        <taxon>Gunneridae</taxon>
        <taxon>Pentapetalae</taxon>
        <taxon>rosids</taxon>
        <taxon>fabids</taxon>
        <taxon>Rosales</taxon>
        <taxon>Rosaceae</taxon>
        <taxon>Rosoideae</taxon>
        <taxon>Rosoideae incertae sedis</taxon>
        <taxon>Rubus</taxon>
    </lineage>
</organism>
<accession>A0AAW1YES4</accession>
<sequence>MAKRSAFVLILALVLILSIHIHTVLGDEDKDMMDKASDAASSAKHAAESFGEHASHAMDDAKDKTSSWADWLKGKFSDAGTGEDEERSDDANGPSTP</sequence>
<evidence type="ECO:0000313" key="3">
    <source>
        <dbReference type="EMBL" id="KAK9947065.1"/>
    </source>
</evidence>
<dbReference type="AlphaFoldDB" id="A0AAW1YES4"/>
<protein>
    <submittedName>
        <fullName evidence="3">Uncharacterized protein</fullName>
    </submittedName>
</protein>
<dbReference type="Proteomes" id="UP001457282">
    <property type="component" value="Unassembled WGS sequence"/>
</dbReference>
<keyword evidence="4" id="KW-1185">Reference proteome</keyword>
<evidence type="ECO:0000313" key="4">
    <source>
        <dbReference type="Proteomes" id="UP001457282"/>
    </source>
</evidence>
<comment type="caution">
    <text evidence="3">The sequence shown here is derived from an EMBL/GenBank/DDBJ whole genome shotgun (WGS) entry which is preliminary data.</text>
</comment>
<dbReference type="EMBL" id="JBEDUW010000002">
    <property type="protein sequence ID" value="KAK9947065.1"/>
    <property type="molecule type" value="Genomic_DNA"/>
</dbReference>
<name>A0AAW1YES4_RUBAR</name>
<feature type="compositionally biased region" description="Basic and acidic residues" evidence="1">
    <location>
        <begin position="45"/>
        <end position="61"/>
    </location>
</feature>
<keyword evidence="2" id="KW-0732">Signal</keyword>
<dbReference type="Gene3D" id="6.10.280.100">
    <property type="match status" value="1"/>
</dbReference>
<feature type="region of interest" description="Disordered" evidence="1">
    <location>
        <begin position="75"/>
        <end position="97"/>
    </location>
</feature>
<evidence type="ECO:0000256" key="2">
    <source>
        <dbReference type="SAM" id="SignalP"/>
    </source>
</evidence>